<evidence type="ECO:0000313" key="3">
    <source>
        <dbReference type="Proteomes" id="UP001444661"/>
    </source>
</evidence>
<evidence type="ECO:0000313" key="2">
    <source>
        <dbReference type="EMBL" id="KAK8055402.1"/>
    </source>
</evidence>
<organism evidence="2 3">
    <name type="scientific">Apiospora rasikravindrae</name>
    <dbReference type="NCBI Taxonomy" id="990691"/>
    <lineage>
        <taxon>Eukaryota</taxon>
        <taxon>Fungi</taxon>
        <taxon>Dikarya</taxon>
        <taxon>Ascomycota</taxon>
        <taxon>Pezizomycotina</taxon>
        <taxon>Sordariomycetes</taxon>
        <taxon>Xylariomycetidae</taxon>
        <taxon>Amphisphaeriales</taxon>
        <taxon>Apiosporaceae</taxon>
        <taxon>Apiospora</taxon>
    </lineage>
</organism>
<reference evidence="2 3" key="1">
    <citation type="submission" date="2023-01" db="EMBL/GenBank/DDBJ databases">
        <title>Analysis of 21 Apiospora genomes using comparative genomics revels a genus with tremendous synthesis potential of carbohydrate active enzymes and secondary metabolites.</title>
        <authorList>
            <person name="Sorensen T."/>
        </authorList>
    </citation>
    <scope>NUCLEOTIDE SEQUENCE [LARGE SCALE GENOMIC DNA]</scope>
    <source>
        <strain evidence="2 3">CBS 33761</strain>
    </source>
</reference>
<sequence>MFSIKAAMLAATSTILLLAGVTQADFVMVDYVPPPPVDDGIEPHERSAYFWQVDSNRTIPGHCIRAKLWDYKNDLWEADSQGVRIDGNHTDPKEIEVNWGKGEGHWTYRRDNFGGVTDHGLWDLNDVQMGKCQVAKENSQPCMIQGQHGTISYRLRCQTDWFHAPVHWREEGGRSLDPYSGELGKLFGSASIAKEFSPLFDS</sequence>
<feature type="signal peptide" evidence="1">
    <location>
        <begin position="1"/>
        <end position="24"/>
    </location>
</feature>
<keyword evidence="1" id="KW-0732">Signal</keyword>
<dbReference type="EMBL" id="JAQQWK010000001">
    <property type="protein sequence ID" value="KAK8055402.1"/>
    <property type="molecule type" value="Genomic_DNA"/>
</dbReference>
<name>A0ABR1U9L8_9PEZI</name>
<evidence type="ECO:0000256" key="1">
    <source>
        <dbReference type="SAM" id="SignalP"/>
    </source>
</evidence>
<comment type="caution">
    <text evidence="2">The sequence shown here is derived from an EMBL/GenBank/DDBJ whole genome shotgun (WGS) entry which is preliminary data.</text>
</comment>
<feature type="chain" id="PRO_5046420243" evidence="1">
    <location>
        <begin position="25"/>
        <end position="202"/>
    </location>
</feature>
<proteinExistence type="predicted"/>
<keyword evidence="3" id="KW-1185">Reference proteome</keyword>
<accession>A0ABR1U9L8</accession>
<gene>
    <name evidence="2" type="ORF">PG993_000629</name>
</gene>
<dbReference type="Proteomes" id="UP001444661">
    <property type="component" value="Unassembled WGS sequence"/>
</dbReference>
<protein>
    <submittedName>
        <fullName evidence="2">Uncharacterized protein</fullName>
    </submittedName>
</protein>